<dbReference type="InterPro" id="IPR027417">
    <property type="entry name" value="P-loop_NTPase"/>
</dbReference>
<dbReference type="Pfam" id="PF12705">
    <property type="entry name" value="PDDEXK_1"/>
    <property type="match status" value="1"/>
</dbReference>
<reference evidence="2" key="1">
    <citation type="submission" date="2018-05" db="EMBL/GenBank/DDBJ databases">
        <authorList>
            <person name="Lanie J.A."/>
            <person name="Ng W.-L."/>
            <person name="Kazmierczak K.M."/>
            <person name="Andrzejewski T.M."/>
            <person name="Davidsen T.M."/>
            <person name="Wayne K.J."/>
            <person name="Tettelin H."/>
            <person name="Glass J.I."/>
            <person name="Rusch D."/>
            <person name="Podicherti R."/>
            <person name="Tsui H.-C.T."/>
            <person name="Winkler M.E."/>
        </authorList>
    </citation>
    <scope>NUCLEOTIDE SEQUENCE</scope>
</reference>
<organism evidence="2">
    <name type="scientific">marine metagenome</name>
    <dbReference type="NCBI Taxonomy" id="408172"/>
    <lineage>
        <taxon>unclassified sequences</taxon>
        <taxon>metagenomes</taxon>
        <taxon>ecological metagenomes</taxon>
    </lineage>
</organism>
<dbReference type="Gene3D" id="3.90.320.10">
    <property type="match status" value="1"/>
</dbReference>
<gene>
    <name evidence="2" type="ORF">METZ01_LOCUS80063</name>
</gene>
<accession>A0A381UGE0</accession>
<protein>
    <recommendedName>
        <fullName evidence="1">PD-(D/E)XK endonuclease-like domain-containing protein</fullName>
    </recommendedName>
</protein>
<proteinExistence type="predicted"/>
<dbReference type="SUPFAM" id="SSF52540">
    <property type="entry name" value="P-loop containing nucleoside triphosphate hydrolases"/>
    <property type="match status" value="1"/>
</dbReference>
<evidence type="ECO:0000313" key="2">
    <source>
        <dbReference type="EMBL" id="SVA27209.1"/>
    </source>
</evidence>
<dbReference type="InterPro" id="IPR038726">
    <property type="entry name" value="PDDEXK_AddAB-type"/>
</dbReference>
<sequence length="788" mass="87008">MAVRSLAEADEEASYAVREVLDAAAAGIPFSRMAIVHPASGAYRRLLHEHLRRADVRFNGVADRRLSESVSGRTILGLLGLPDDDYSRVAVMALLAPGILLDGSGKPVPVAAWERIARRAGIVAGLHQWRDRIDRFVTDQAERREALAVEGVDPGRLRYHDEESDRANALQVFIESLAADLDPVARPRDWPGLSRWAVNLLERLVGHGDVLAGWPDEDADAHAQVLDTLRSLAGLSAVEPDPAPTALRRVVADCLDRIADREGLFGTGVLVGGFGVATGLDLDLVVVVGLAEGLTPARRREDPLLPDSVRKAVDGALDLRADQLEHTHHDVLAALGAAGTRRVMTFPRGTLGSKVENLPSRWLLDEIEPLLGIRPTPEELTNCGAPWFTMSKSYCASLESTNLPIDHHQYALAHLLRDQYAGKPIDDSPRRSHDNVLDLGIDLVRGRERPVLTRFDGCLTGLRVPSPTDGRTTSSATRLETWVRCPHAYFMREVLGIQAIEDPADLDGIDPRERGSLAHRVLERLVDETLQANDVPTPDEAWSPAHHQRLDRLCDDEFALAEQRGLTGRPILWQPESERLRRMLHEFLRRDDGDRPTHRGVPFATEWAFGRDGTDPYLHPLPDGRRLALAGNVDRVDRIGDHGVVVTDYKTGLRSPFEDITPETPDGGGEHLQLGIYGLAVGTAFNAAAIISRYWFFGHRDEPIGYTLTPEIRARFDKVLTVIADGIEQGIFPARPPETEFGRGCPYCSPDGRFVKERTSRWAVKRTDPILGPYRDLIGDLITEITDA</sequence>
<name>A0A381UGE0_9ZZZZ</name>
<dbReference type="EMBL" id="UINC01006385">
    <property type="protein sequence ID" value="SVA27209.1"/>
    <property type="molecule type" value="Genomic_DNA"/>
</dbReference>
<evidence type="ECO:0000259" key="1">
    <source>
        <dbReference type="Pfam" id="PF12705"/>
    </source>
</evidence>
<dbReference type="InterPro" id="IPR011604">
    <property type="entry name" value="PDDEXK-like_dom_sf"/>
</dbReference>
<feature type="domain" description="PD-(D/E)XK endonuclease-like" evidence="1">
    <location>
        <begin position="474"/>
        <end position="748"/>
    </location>
</feature>
<dbReference type="AlphaFoldDB" id="A0A381UGE0"/>